<proteinExistence type="predicted"/>
<dbReference type="AlphaFoldDB" id="A0A091N0G3"/>
<keyword evidence="3" id="KW-0862">Zinc</keyword>
<feature type="non-terminal residue" evidence="6">
    <location>
        <position position="1"/>
    </location>
</feature>
<sequence>CMLCHRTEADPVLCGNILERLGVCAHVFCLHFASLLFQQGGQQVGLMGYLLKDIRCAVNRAAQKADLLAVSSSHILRVCGGRGATIICYIESCYLSFHLPCASLGCCVTQYMAPYRSLCIWHRPQQAMQATPKPSTKCCICMESVGEKTSIATMVCPACKTTWFHRDCIQQQAVHTGLLVFRCPLCKNDEEFVEEMLMMGIRVPFRKTTWEDNNASAQQKQRHSLCNASECLCPGGREEAEEEGAWEMFLCCSCAAQGTHRRCSGLEDSTTSWECNSC</sequence>
<name>A0A091N0G3_9PASS</name>
<dbReference type="InterPro" id="IPR001841">
    <property type="entry name" value="Znf_RING"/>
</dbReference>
<dbReference type="PROSITE" id="PS50089">
    <property type="entry name" value="ZF_RING_2"/>
    <property type="match status" value="1"/>
</dbReference>
<evidence type="ECO:0000256" key="4">
    <source>
        <dbReference type="PROSITE-ProRule" id="PRU00175"/>
    </source>
</evidence>
<organism evidence="6 7">
    <name type="scientific">Acanthisitta chloris</name>
    <name type="common">rifleman</name>
    <dbReference type="NCBI Taxonomy" id="57068"/>
    <lineage>
        <taxon>Eukaryota</taxon>
        <taxon>Metazoa</taxon>
        <taxon>Chordata</taxon>
        <taxon>Craniata</taxon>
        <taxon>Vertebrata</taxon>
        <taxon>Euteleostomi</taxon>
        <taxon>Archelosauria</taxon>
        <taxon>Archosauria</taxon>
        <taxon>Dinosauria</taxon>
        <taxon>Saurischia</taxon>
        <taxon>Theropoda</taxon>
        <taxon>Coelurosauria</taxon>
        <taxon>Aves</taxon>
        <taxon>Neognathae</taxon>
        <taxon>Neoaves</taxon>
        <taxon>Telluraves</taxon>
        <taxon>Australaves</taxon>
        <taxon>Passeriformes</taxon>
        <taxon>Acanthisittidae</taxon>
        <taxon>Acanthisitta</taxon>
    </lineage>
</organism>
<dbReference type="InterPro" id="IPR051188">
    <property type="entry name" value="PHD-type_Zinc_Finger"/>
</dbReference>
<dbReference type="InterPro" id="IPR011011">
    <property type="entry name" value="Znf_FYVE_PHD"/>
</dbReference>
<dbReference type="GO" id="GO:0005634">
    <property type="term" value="C:nucleus"/>
    <property type="evidence" value="ECO:0007669"/>
    <property type="project" value="TreeGrafter"/>
</dbReference>
<feature type="domain" description="RING-type" evidence="5">
    <location>
        <begin position="138"/>
        <end position="187"/>
    </location>
</feature>
<dbReference type="GO" id="GO:0008270">
    <property type="term" value="F:zinc ion binding"/>
    <property type="evidence" value="ECO:0007669"/>
    <property type="project" value="UniProtKB-KW"/>
</dbReference>
<dbReference type="PANTHER" id="PTHR12420:SF47">
    <property type="entry name" value="PHD FINGER PROTEIN 7"/>
    <property type="match status" value="1"/>
</dbReference>
<dbReference type="Pfam" id="PF26054">
    <property type="entry name" value="PHD_G2E3"/>
    <property type="match status" value="1"/>
</dbReference>
<evidence type="ECO:0000259" key="5">
    <source>
        <dbReference type="PROSITE" id="PS50089"/>
    </source>
</evidence>
<evidence type="ECO:0000256" key="1">
    <source>
        <dbReference type="ARBA" id="ARBA00022723"/>
    </source>
</evidence>
<dbReference type="InterPro" id="IPR059102">
    <property type="entry name" value="PHD_PHF7/G2E3-like"/>
</dbReference>
<dbReference type="InterPro" id="IPR013083">
    <property type="entry name" value="Znf_RING/FYVE/PHD"/>
</dbReference>
<evidence type="ECO:0000313" key="6">
    <source>
        <dbReference type="EMBL" id="KFP82427.1"/>
    </source>
</evidence>
<feature type="non-terminal residue" evidence="6">
    <location>
        <position position="278"/>
    </location>
</feature>
<gene>
    <name evidence="6" type="ORF">N310_00921</name>
</gene>
<dbReference type="EMBL" id="KK839672">
    <property type="protein sequence ID" value="KFP82427.1"/>
    <property type="molecule type" value="Genomic_DNA"/>
</dbReference>
<keyword evidence="7" id="KW-1185">Reference proteome</keyword>
<evidence type="ECO:0000313" key="7">
    <source>
        <dbReference type="Proteomes" id="UP000053537"/>
    </source>
</evidence>
<reference evidence="6 7" key="1">
    <citation type="submission" date="2014-04" db="EMBL/GenBank/DDBJ databases">
        <title>Genome evolution of avian class.</title>
        <authorList>
            <person name="Zhang G."/>
            <person name="Li C."/>
        </authorList>
    </citation>
    <scope>NUCLEOTIDE SEQUENCE [LARGE SCALE GENOMIC DNA]</scope>
    <source>
        <strain evidence="6">BGI_N310</strain>
    </source>
</reference>
<dbReference type="Gene3D" id="3.30.40.10">
    <property type="entry name" value="Zinc/RING finger domain, C3HC4 (zinc finger)"/>
    <property type="match status" value="2"/>
</dbReference>
<evidence type="ECO:0000256" key="2">
    <source>
        <dbReference type="ARBA" id="ARBA00022771"/>
    </source>
</evidence>
<accession>A0A091N0G3</accession>
<dbReference type="Proteomes" id="UP000053537">
    <property type="component" value="Unassembled WGS sequence"/>
</dbReference>
<dbReference type="PANTHER" id="PTHR12420">
    <property type="entry name" value="PHD FINGER PROTEIN"/>
    <property type="match status" value="1"/>
</dbReference>
<evidence type="ECO:0000256" key="3">
    <source>
        <dbReference type="ARBA" id="ARBA00022833"/>
    </source>
</evidence>
<dbReference type="InterPro" id="IPR019786">
    <property type="entry name" value="Zinc_finger_PHD-type_CS"/>
</dbReference>
<keyword evidence="2 4" id="KW-0863">Zinc-finger</keyword>
<keyword evidence="1" id="KW-0479">Metal-binding</keyword>
<dbReference type="SUPFAM" id="SSF57903">
    <property type="entry name" value="FYVE/PHD zinc finger"/>
    <property type="match status" value="2"/>
</dbReference>
<dbReference type="PROSITE" id="PS01359">
    <property type="entry name" value="ZF_PHD_1"/>
    <property type="match status" value="1"/>
</dbReference>
<protein>
    <submittedName>
        <fullName evidence="6">PHD finger protein 7</fullName>
    </submittedName>
</protein>